<sequence length="289" mass="32043">MPKAYRQRRGTSPTWKVAVCSALMVLLMSSDVCKSQPIKKPPVITYVAGPNQLTLLLGGGSSFRFGYDTDDQFRAERRFPNGTVAGYYGYMRADGQPVRVKYGAVDNLGFSAIEEMIPVTFPPATTTEISVEITEGSGGSPSEPPVTTDAPVTTELPSLANEPFIVELSEDEKILVLPKQPIVDDEKESVSIDASDYFRSGDFLPVVQEPENNNIRRFEFPFIDVPDLPRRRHNRALIPEPSPLLSPTIPVLEDRGDVVIEQLPGEPAIIFKQPKRFYKVASTRFSTHN</sequence>
<accession>A0A8J2RKD3</accession>
<dbReference type="EMBL" id="CAKKLH010000083">
    <property type="protein sequence ID" value="CAH0102483.1"/>
    <property type="molecule type" value="Genomic_DNA"/>
</dbReference>
<organism evidence="4 5">
    <name type="scientific">Daphnia galeata</name>
    <dbReference type="NCBI Taxonomy" id="27404"/>
    <lineage>
        <taxon>Eukaryota</taxon>
        <taxon>Metazoa</taxon>
        <taxon>Ecdysozoa</taxon>
        <taxon>Arthropoda</taxon>
        <taxon>Crustacea</taxon>
        <taxon>Branchiopoda</taxon>
        <taxon>Diplostraca</taxon>
        <taxon>Cladocera</taxon>
        <taxon>Anomopoda</taxon>
        <taxon>Daphniidae</taxon>
        <taxon>Daphnia</taxon>
    </lineage>
</organism>
<proteinExistence type="predicted"/>
<dbReference type="PROSITE" id="PS51155">
    <property type="entry name" value="CHIT_BIND_RR_2"/>
    <property type="match status" value="1"/>
</dbReference>
<keyword evidence="1" id="KW-0193">Cuticle</keyword>
<dbReference type="Proteomes" id="UP000789390">
    <property type="component" value="Unassembled WGS sequence"/>
</dbReference>
<dbReference type="OrthoDB" id="8021718at2759"/>
<feature type="chain" id="PRO_5035239112" evidence="3">
    <location>
        <begin position="36"/>
        <end position="289"/>
    </location>
</feature>
<keyword evidence="5" id="KW-1185">Reference proteome</keyword>
<feature type="signal peptide" evidence="3">
    <location>
        <begin position="1"/>
        <end position="35"/>
    </location>
</feature>
<evidence type="ECO:0000256" key="2">
    <source>
        <dbReference type="SAM" id="MobiDB-lite"/>
    </source>
</evidence>
<dbReference type="PANTHER" id="PTHR10380">
    <property type="entry name" value="CUTICLE PROTEIN"/>
    <property type="match status" value="1"/>
</dbReference>
<evidence type="ECO:0000313" key="4">
    <source>
        <dbReference type="EMBL" id="CAH0102483.1"/>
    </source>
</evidence>
<gene>
    <name evidence="4" type="ORF">DGAL_LOCUS4892</name>
</gene>
<dbReference type="GO" id="GO:0008010">
    <property type="term" value="F:structural constituent of chitin-based larval cuticle"/>
    <property type="evidence" value="ECO:0007669"/>
    <property type="project" value="TreeGrafter"/>
</dbReference>
<evidence type="ECO:0000256" key="3">
    <source>
        <dbReference type="SAM" id="SignalP"/>
    </source>
</evidence>
<dbReference type="InterPro" id="IPR050468">
    <property type="entry name" value="Cuticle_Struct_Prot"/>
</dbReference>
<dbReference type="GO" id="GO:0062129">
    <property type="term" value="C:chitin-based extracellular matrix"/>
    <property type="evidence" value="ECO:0007669"/>
    <property type="project" value="TreeGrafter"/>
</dbReference>
<reference evidence="4" key="1">
    <citation type="submission" date="2021-11" db="EMBL/GenBank/DDBJ databases">
        <authorList>
            <person name="Schell T."/>
        </authorList>
    </citation>
    <scope>NUCLEOTIDE SEQUENCE</scope>
    <source>
        <strain evidence="4">M5</strain>
    </source>
</reference>
<name>A0A8J2RKD3_9CRUS</name>
<dbReference type="InterPro" id="IPR000618">
    <property type="entry name" value="Insect_cuticle"/>
</dbReference>
<protein>
    <submittedName>
        <fullName evidence="4">Uncharacterized protein</fullName>
    </submittedName>
</protein>
<dbReference type="PANTHER" id="PTHR10380:SF224">
    <property type="entry name" value="CUTICULAR PROTEIN 12A"/>
    <property type="match status" value="1"/>
</dbReference>
<keyword evidence="3" id="KW-0732">Signal</keyword>
<dbReference type="AlphaFoldDB" id="A0A8J2RKD3"/>
<evidence type="ECO:0000313" key="5">
    <source>
        <dbReference type="Proteomes" id="UP000789390"/>
    </source>
</evidence>
<evidence type="ECO:0000256" key="1">
    <source>
        <dbReference type="PROSITE-ProRule" id="PRU00497"/>
    </source>
</evidence>
<comment type="caution">
    <text evidence="4">The sequence shown here is derived from an EMBL/GenBank/DDBJ whole genome shotgun (WGS) entry which is preliminary data.</text>
</comment>
<feature type="region of interest" description="Disordered" evidence="2">
    <location>
        <begin position="134"/>
        <end position="153"/>
    </location>
</feature>
<dbReference type="Pfam" id="PF00379">
    <property type="entry name" value="Chitin_bind_4"/>
    <property type="match status" value="1"/>
</dbReference>